<evidence type="ECO:0000256" key="6">
    <source>
        <dbReference type="ARBA" id="ARBA00022977"/>
    </source>
</evidence>
<evidence type="ECO:0000256" key="7">
    <source>
        <dbReference type="ARBA" id="ARBA00047334"/>
    </source>
</evidence>
<comment type="catalytic activity">
    <reaction evidence="9 10 11">
        <text>2-[(2R,5Z)-2-carboxy-4-methylthiazol-5(2H)-ylidene]ethyl phosphate + 4-amino-2-methyl-5-(diphosphooxymethyl)pyrimidine + 2 H(+) = thiamine phosphate + CO2 + diphosphate</text>
        <dbReference type="Rhea" id="RHEA:47844"/>
        <dbReference type="ChEBI" id="CHEBI:15378"/>
        <dbReference type="ChEBI" id="CHEBI:16526"/>
        <dbReference type="ChEBI" id="CHEBI:33019"/>
        <dbReference type="ChEBI" id="CHEBI:37575"/>
        <dbReference type="ChEBI" id="CHEBI:57841"/>
        <dbReference type="ChEBI" id="CHEBI:62899"/>
        <dbReference type="EC" id="2.5.1.3"/>
    </reaction>
</comment>
<sequence>MSARIRLDPSVYLVTDTQQCGGPTGVVATVGAAVDGGITAVQLRDPAASTRELVDLGRALVALLRPLGVPLVVDDRVDVALAIDADGAHVGQRDLDPVSARRLLGPDRHLGLSVSTPEEARAVADLPAGTVDLLGVGPVRPTLTKTDARAAIGFARLGVVTAASAFPCVAIGGLRAADVAALHAAGAAGSAVVSAVCGRPDPAAAAREIARAWASVRGGSDPGGGPRGERAPTARPGTPTGPAA</sequence>
<dbReference type="NCBIfam" id="TIGR00693">
    <property type="entry name" value="thiE"/>
    <property type="match status" value="1"/>
</dbReference>
<dbReference type="Pfam" id="PF02581">
    <property type="entry name" value="TMP-TENI"/>
    <property type="match status" value="1"/>
</dbReference>
<evidence type="ECO:0000256" key="11">
    <source>
        <dbReference type="RuleBase" id="RU003826"/>
    </source>
</evidence>
<dbReference type="InterPro" id="IPR022998">
    <property type="entry name" value="ThiamineP_synth_TenI"/>
</dbReference>
<feature type="binding site" evidence="10">
    <location>
        <position position="74"/>
    </location>
    <ligand>
        <name>4-amino-2-methyl-5-(diphosphooxymethyl)pyrimidine</name>
        <dbReference type="ChEBI" id="CHEBI:57841"/>
    </ligand>
</feature>
<feature type="binding site" evidence="10">
    <location>
        <begin position="193"/>
        <end position="194"/>
    </location>
    <ligand>
        <name>2-[(2R,5Z)-2-carboxy-4-methylthiazol-5(2H)-ylidene]ethyl phosphate</name>
        <dbReference type="ChEBI" id="CHEBI:62899"/>
    </ligand>
</feature>
<evidence type="ECO:0000256" key="10">
    <source>
        <dbReference type="HAMAP-Rule" id="MF_00097"/>
    </source>
</evidence>
<feature type="binding site" evidence="10">
    <location>
        <begin position="142"/>
        <end position="144"/>
    </location>
    <ligand>
        <name>2-[(2R,5Z)-2-carboxy-4-methylthiazol-5(2H)-ylidene]ethyl phosphate</name>
        <dbReference type="ChEBI" id="CHEBI:62899"/>
    </ligand>
</feature>
<accession>A0ABW7XDY9</accession>
<gene>
    <name evidence="10 15" type="primary">thiE</name>
    <name evidence="15" type="ORF">ACH47X_02320</name>
</gene>
<dbReference type="CDD" id="cd00564">
    <property type="entry name" value="TMP_TenI"/>
    <property type="match status" value="1"/>
</dbReference>
<evidence type="ECO:0000256" key="8">
    <source>
        <dbReference type="ARBA" id="ARBA00047851"/>
    </source>
</evidence>
<evidence type="ECO:0000256" key="13">
    <source>
        <dbReference type="SAM" id="MobiDB-lite"/>
    </source>
</evidence>
<evidence type="ECO:0000256" key="9">
    <source>
        <dbReference type="ARBA" id="ARBA00047883"/>
    </source>
</evidence>
<feature type="binding site" evidence="10">
    <location>
        <position position="75"/>
    </location>
    <ligand>
        <name>Mg(2+)</name>
        <dbReference type="ChEBI" id="CHEBI:18420"/>
    </ligand>
</feature>
<protein>
    <recommendedName>
        <fullName evidence="10">Thiamine-phosphate synthase</fullName>
        <shortName evidence="10">TP synthase</shortName>
        <shortName evidence="10">TPS</shortName>
        <ecNumber evidence="10">2.5.1.3</ecNumber>
    </recommendedName>
    <alternativeName>
        <fullName evidence="10">Thiamine-phosphate pyrophosphorylase</fullName>
        <shortName evidence="10">TMP pyrophosphorylase</shortName>
        <shortName evidence="10">TMP-PPase</shortName>
    </alternativeName>
</protein>
<dbReference type="RefSeq" id="WP_397401001.1">
    <property type="nucleotide sequence ID" value="NZ_JBIRYI010000001.1"/>
</dbReference>
<dbReference type="EMBL" id="JBIRYI010000001">
    <property type="protein sequence ID" value="MFI2485711.1"/>
    <property type="molecule type" value="Genomic_DNA"/>
</dbReference>
<dbReference type="HAMAP" id="MF_00097">
    <property type="entry name" value="TMP_synthase"/>
    <property type="match status" value="1"/>
</dbReference>
<proteinExistence type="inferred from homology"/>
<comment type="similarity">
    <text evidence="10 11">Belongs to the thiamine-phosphate synthase family.</text>
</comment>
<feature type="domain" description="Thiamine phosphate synthase/TenI" evidence="14">
    <location>
        <begin position="11"/>
        <end position="196"/>
    </location>
</feature>
<comment type="function">
    <text evidence="1 10">Condenses 4-methyl-5-(beta-hydroxyethyl)thiazole monophosphate (THZ-P) and 2-methyl-4-amino-5-hydroxymethyl pyrimidine pyrophosphate (HMP-PP) to form thiamine monophosphate (TMP).</text>
</comment>
<comment type="caution">
    <text evidence="10">Lacks conserved residue(s) required for the propagation of feature annotation.</text>
</comment>
<comment type="catalytic activity">
    <reaction evidence="8 10 11">
        <text>2-(2-carboxy-4-methylthiazol-5-yl)ethyl phosphate + 4-amino-2-methyl-5-(diphosphooxymethyl)pyrimidine + 2 H(+) = thiamine phosphate + CO2 + diphosphate</text>
        <dbReference type="Rhea" id="RHEA:47848"/>
        <dbReference type="ChEBI" id="CHEBI:15378"/>
        <dbReference type="ChEBI" id="CHEBI:16526"/>
        <dbReference type="ChEBI" id="CHEBI:33019"/>
        <dbReference type="ChEBI" id="CHEBI:37575"/>
        <dbReference type="ChEBI" id="CHEBI:57841"/>
        <dbReference type="ChEBI" id="CHEBI:62890"/>
        <dbReference type="EC" id="2.5.1.3"/>
    </reaction>
</comment>
<evidence type="ECO:0000313" key="16">
    <source>
        <dbReference type="Proteomes" id="UP001611580"/>
    </source>
</evidence>
<evidence type="ECO:0000256" key="4">
    <source>
        <dbReference type="ARBA" id="ARBA00022723"/>
    </source>
</evidence>
<comment type="caution">
    <text evidence="15">The sequence shown here is derived from an EMBL/GenBank/DDBJ whole genome shotgun (WGS) entry which is preliminary data.</text>
</comment>
<dbReference type="InterPro" id="IPR013785">
    <property type="entry name" value="Aldolase_TIM"/>
</dbReference>
<feature type="binding site" evidence="10">
    <location>
        <position position="94"/>
    </location>
    <ligand>
        <name>Mg(2+)</name>
        <dbReference type="ChEBI" id="CHEBI:18420"/>
    </ligand>
</feature>
<comment type="cofactor">
    <cofactor evidence="10">
        <name>Mg(2+)</name>
        <dbReference type="ChEBI" id="CHEBI:18420"/>
    </cofactor>
    <text evidence="10">Binds 1 Mg(2+) ion per subunit.</text>
</comment>
<dbReference type="GO" id="GO:0004789">
    <property type="term" value="F:thiamine-phosphate diphosphorylase activity"/>
    <property type="evidence" value="ECO:0007669"/>
    <property type="project" value="UniProtKB-EC"/>
</dbReference>
<keyword evidence="16" id="KW-1185">Reference proteome</keyword>
<dbReference type="PANTHER" id="PTHR20857">
    <property type="entry name" value="THIAMINE-PHOSPHATE PYROPHOSPHORYLASE"/>
    <property type="match status" value="1"/>
</dbReference>
<dbReference type="PANTHER" id="PTHR20857:SF15">
    <property type="entry name" value="THIAMINE-PHOSPHATE SYNTHASE"/>
    <property type="match status" value="1"/>
</dbReference>
<feature type="binding site" evidence="10">
    <location>
        <position position="173"/>
    </location>
    <ligand>
        <name>2-[(2R,5Z)-2-carboxy-4-methylthiazol-5(2H)-ylidene]ethyl phosphate</name>
        <dbReference type="ChEBI" id="CHEBI:62899"/>
    </ligand>
</feature>
<evidence type="ECO:0000256" key="12">
    <source>
        <dbReference type="RuleBase" id="RU004253"/>
    </source>
</evidence>
<evidence type="ECO:0000259" key="14">
    <source>
        <dbReference type="Pfam" id="PF02581"/>
    </source>
</evidence>
<feature type="region of interest" description="Disordered" evidence="13">
    <location>
        <begin position="215"/>
        <end position="244"/>
    </location>
</feature>
<organism evidence="15 16">
    <name type="scientific">Promicromonospora kroppenstedtii</name>
    <dbReference type="NCBI Taxonomy" id="440482"/>
    <lineage>
        <taxon>Bacteria</taxon>
        <taxon>Bacillati</taxon>
        <taxon>Actinomycetota</taxon>
        <taxon>Actinomycetes</taxon>
        <taxon>Micrococcales</taxon>
        <taxon>Promicromonosporaceae</taxon>
        <taxon>Promicromonospora</taxon>
    </lineage>
</organism>
<feature type="binding site" evidence="10">
    <location>
        <position position="113"/>
    </location>
    <ligand>
        <name>4-amino-2-methyl-5-(diphosphooxymethyl)pyrimidine</name>
        <dbReference type="ChEBI" id="CHEBI:57841"/>
    </ligand>
</feature>
<feature type="binding site" evidence="10">
    <location>
        <position position="145"/>
    </location>
    <ligand>
        <name>4-amino-2-methyl-5-(diphosphooxymethyl)pyrimidine</name>
        <dbReference type="ChEBI" id="CHEBI:57841"/>
    </ligand>
</feature>
<name>A0ABW7XDY9_9MICO</name>
<evidence type="ECO:0000313" key="15">
    <source>
        <dbReference type="EMBL" id="MFI2485711.1"/>
    </source>
</evidence>
<evidence type="ECO:0000256" key="1">
    <source>
        <dbReference type="ARBA" id="ARBA00003814"/>
    </source>
</evidence>
<comment type="pathway">
    <text evidence="2 10 12">Cofactor biosynthesis; thiamine diphosphate biosynthesis; thiamine phosphate from 4-amino-2-methyl-5-diphosphomethylpyrimidine and 4-methyl-5-(2-phosphoethyl)-thiazole: step 1/1.</text>
</comment>
<evidence type="ECO:0000256" key="5">
    <source>
        <dbReference type="ARBA" id="ARBA00022842"/>
    </source>
</evidence>
<evidence type="ECO:0000256" key="3">
    <source>
        <dbReference type="ARBA" id="ARBA00022679"/>
    </source>
</evidence>
<keyword evidence="3 10" id="KW-0808">Transferase</keyword>
<dbReference type="SUPFAM" id="SSF51391">
    <property type="entry name" value="Thiamin phosphate synthase"/>
    <property type="match status" value="1"/>
</dbReference>
<keyword evidence="4 10" id="KW-0479">Metal-binding</keyword>
<feature type="compositionally biased region" description="Low complexity" evidence="13">
    <location>
        <begin position="233"/>
        <end position="244"/>
    </location>
</feature>
<dbReference type="InterPro" id="IPR034291">
    <property type="entry name" value="TMP_synthase"/>
</dbReference>
<dbReference type="InterPro" id="IPR036206">
    <property type="entry name" value="ThiamineP_synth_sf"/>
</dbReference>
<reference evidence="15 16" key="1">
    <citation type="submission" date="2024-10" db="EMBL/GenBank/DDBJ databases">
        <title>The Natural Products Discovery Center: Release of the First 8490 Sequenced Strains for Exploring Actinobacteria Biosynthetic Diversity.</title>
        <authorList>
            <person name="Kalkreuter E."/>
            <person name="Kautsar S.A."/>
            <person name="Yang D."/>
            <person name="Bader C.D."/>
            <person name="Teijaro C.N."/>
            <person name="Fluegel L."/>
            <person name="Davis C.M."/>
            <person name="Simpson J.R."/>
            <person name="Lauterbach L."/>
            <person name="Steele A.D."/>
            <person name="Gui C."/>
            <person name="Meng S."/>
            <person name="Li G."/>
            <person name="Viehrig K."/>
            <person name="Ye F."/>
            <person name="Su P."/>
            <person name="Kiefer A.F."/>
            <person name="Nichols A."/>
            <person name="Cepeda A.J."/>
            <person name="Yan W."/>
            <person name="Fan B."/>
            <person name="Jiang Y."/>
            <person name="Adhikari A."/>
            <person name="Zheng C.-J."/>
            <person name="Schuster L."/>
            <person name="Cowan T.M."/>
            <person name="Smanski M.J."/>
            <person name="Chevrette M.G."/>
            <person name="De Carvalho L.P.S."/>
            <person name="Shen B."/>
        </authorList>
    </citation>
    <scope>NUCLEOTIDE SEQUENCE [LARGE SCALE GENOMIC DNA]</scope>
    <source>
        <strain evidence="15 16">NPDC019481</strain>
    </source>
</reference>
<evidence type="ECO:0000256" key="2">
    <source>
        <dbReference type="ARBA" id="ARBA00005165"/>
    </source>
</evidence>
<keyword evidence="6 10" id="KW-0784">Thiamine biosynthesis</keyword>
<comment type="catalytic activity">
    <reaction evidence="7 10 11">
        <text>4-methyl-5-(2-phosphooxyethyl)-thiazole + 4-amino-2-methyl-5-(diphosphooxymethyl)pyrimidine + H(+) = thiamine phosphate + diphosphate</text>
        <dbReference type="Rhea" id="RHEA:22328"/>
        <dbReference type="ChEBI" id="CHEBI:15378"/>
        <dbReference type="ChEBI" id="CHEBI:33019"/>
        <dbReference type="ChEBI" id="CHEBI:37575"/>
        <dbReference type="ChEBI" id="CHEBI:57841"/>
        <dbReference type="ChEBI" id="CHEBI:58296"/>
        <dbReference type="EC" id="2.5.1.3"/>
    </reaction>
</comment>
<dbReference type="Gene3D" id="3.20.20.70">
    <property type="entry name" value="Aldolase class I"/>
    <property type="match status" value="1"/>
</dbReference>
<dbReference type="EC" id="2.5.1.3" evidence="10"/>
<dbReference type="Proteomes" id="UP001611580">
    <property type="component" value="Unassembled WGS sequence"/>
</dbReference>
<keyword evidence="5 10" id="KW-0460">Magnesium</keyword>